<feature type="compositionally biased region" description="Basic residues" evidence="2">
    <location>
        <begin position="117"/>
        <end position="126"/>
    </location>
</feature>
<dbReference type="PANTHER" id="PTHR42023:SF1">
    <property type="entry name" value="BHLH DOMAIN-CONTAINING PROTEIN"/>
    <property type="match status" value="1"/>
</dbReference>
<feature type="region of interest" description="Disordered" evidence="2">
    <location>
        <begin position="567"/>
        <end position="610"/>
    </location>
</feature>
<organism evidence="3 4">
    <name type="scientific">Metarhizium rileyi (strain RCEF 4871)</name>
    <name type="common">Nomuraea rileyi</name>
    <dbReference type="NCBI Taxonomy" id="1649241"/>
    <lineage>
        <taxon>Eukaryota</taxon>
        <taxon>Fungi</taxon>
        <taxon>Dikarya</taxon>
        <taxon>Ascomycota</taxon>
        <taxon>Pezizomycotina</taxon>
        <taxon>Sordariomycetes</taxon>
        <taxon>Hypocreomycetidae</taxon>
        <taxon>Hypocreales</taxon>
        <taxon>Clavicipitaceae</taxon>
        <taxon>Metarhizium</taxon>
    </lineage>
</organism>
<dbReference type="Proteomes" id="UP000243498">
    <property type="component" value="Unassembled WGS sequence"/>
</dbReference>
<feature type="region of interest" description="Disordered" evidence="2">
    <location>
        <begin position="346"/>
        <end position="547"/>
    </location>
</feature>
<proteinExistence type="predicted"/>
<accession>A0A167IMT6</accession>
<feature type="coiled-coil region" evidence="1">
    <location>
        <begin position="671"/>
        <end position="698"/>
    </location>
</feature>
<comment type="caution">
    <text evidence="3">The sequence shown here is derived from an EMBL/GenBank/DDBJ whole genome shotgun (WGS) entry which is preliminary data.</text>
</comment>
<feature type="compositionally biased region" description="Polar residues" evidence="2">
    <location>
        <begin position="517"/>
        <end position="532"/>
    </location>
</feature>
<dbReference type="AlphaFoldDB" id="A0A167IMT6"/>
<evidence type="ECO:0000256" key="1">
    <source>
        <dbReference type="SAM" id="Coils"/>
    </source>
</evidence>
<keyword evidence="1" id="KW-0175">Coiled coil</keyword>
<feature type="region of interest" description="Disordered" evidence="2">
    <location>
        <begin position="1"/>
        <end position="35"/>
    </location>
</feature>
<feature type="compositionally biased region" description="Basic residues" evidence="2">
    <location>
        <begin position="24"/>
        <end position="34"/>
    </location>
</feature>
<evidence type="ECO:0000313" key="4">
    <source>
        <dbReference type="Proteomes" id="UP000243498"/>
    </source>
</evidence>
<evidence type="ECO:0000256" key="2">
    <source>
        <dbReference type="SAM" id="MobiDB-lite"/>
    </source>
</evidence>
<dbReference type="OMA" id="MPTDNIL"/>
<keyword evidence="4" id="KW-1185">Reference proteome</keyword>
<dbReference type="OrthoDB" id="4507572at2759"/>
<dbReference type="EMBL" id="AZHC01000003">
    <property type="protein sequence ID" value="OAA49237.1"/>
    <property type="molecule type" value="Genomic_DNA"/>
</dbReference>
<protein>
    <submittedName>
        <fullName evidence="3">Uncharacterized protein</fullName>
    </submittedName>
</protein>
<feature type="compositionally biased region" description="Polar residues" evidence="2">
    <location>
        <begin position="153"/>
        <end position="165"/>
    </location>
</feature>
<gene>
    <name evidence="3" type="ORF">NOR_01160</name>
</gene>
<feature type="compositionally biased region" description="Low complexity" evidence="2">
    <location>
        <begin position="474"/>
        <end position="483"/>
    </location>
</feature>
<reference evidence="3 4" key="1">
    <citation type="journal article" date="2016" name="Genome Biol. Evol.">
        <title>Divergent and convergent evolution of fungal pathogenicity.</title>
        <authorList>
            <person name="Shang Y."/>
            <person name="Xiao G."/>
            <person name="Zheng P."/>
            <person name="Cen K."/>
            <person name="Zhan S."/>
            <person name="Wang C."/>
        </authorList>
    </citation>
    <scope>NUCLEOTIDE SEQUENCE [LARGE SCALE GENOMIC DNA]</scope>
    <source>
        <strain evidence="3 4">RCEF 4871</strain>
    </source>
</reference>
<name>A0A167IMT6_METRR</name>
<evidence type="ECO:0000313" key="3">
    <source>
        <dbReference type="EMBL" id="OAA49237.1"/>
    </source>
</evidence>
<feature type="compositionally biased region" description="Polar residues" evidence="2">
    <location>
        <begin position="222"/>
        <end position="236"/>
    </location>
</feature>
<dbReference type="STRING" id="1081105.A0A167IMT6"/>
<feature type="compositionally biased region" description="Basic and acidic residues" evidence="2">
    <location>
        <begin position="590"/>
        <end position="610"/>
    </location>
</feature>
<sequence>MWDRLRTASPLSAMTAPDEALQGRHPRGGVHKQHTVTQKRVQLVRPGRTHHRPRLDDDDDFPEPLDPLGISHNTSSPNRFAIQRGKVVPRYHNVDIILPSHNGAGYLHPDIVPLRRSSQRRQRHQHQASLPLQSSPAWRPASSVYANSDEESSTLSPQYKLESSTGKGGLAAIQISPPSSPDIHATQDMFSAGDVSPIDDDLDQVQRLPPYNGSTHDAHNLPFQQQEGGISKSSRGAQRHDKGALNQPRELRSSGGRAWNEQVHMGRVLTPPDGDTVRDTRPRVLFSDSNKAPVPLEDHHKNAPSHAHGQHMRPLAKAKPEQFDNRPPWKGASGRSVIVEPIHDDLNAAPMGLPRKSSKRPSRNGGPAAAPTASATPEYGNPVSAMRKFFPLSSKHRNRKSTSLSVQPPMKGEPLTAENPYPSPLYTDFPAPEPRTHDAPPSNWYNEALASHPPKPLPSPVNAIKRKPHPPSAQPGSASSSLALDVKSSDGAVNSAAPVPQPSTCPDDTWVPPPSRFSITTYATSGSGTPRQSADEDTPPLPEMPLGASLMNSIRLIAGDRNRVIGSGDPAATATSSPYPVVRPPQNRSDSYDAKDHRHKSISDVKSAERRASILSMSKPLPPAPPEMSLSHDPVSHLNAQLHSLAHRRVNIEKSIKQMTELMPQDNLLASEQVLRKREEEKQKVDGLRQELAEIQSQEHKLGLQLFRAYKRQDKEAAYEPTTLWVRRVAA</sequence>
<feature type="region of interest" description="Disordered" evidence="2">
    <location>
        <begin position="116"/>
        <end position="334"/>
    </location>
</feature>
<feature type="compositionally biased region" description="Low complexity" evidence="2">
    <location>
        <begin position="367"/>
        <end position="377"/>
    </location>
</feature>
<dbReference type="PANTHER" id="PTHR42023">
    <property type="entry name" value="BHLH DOMAIN-CONTAINING PROTEIN"/>
    <property type="match status" value="1"/>
</dbReference>